<dbReference type="Proteomes" id="UP000474565">
    <property type="component" value="Unassembled WGS sequence"/>
</dbReference>
<evidence type="ECO:0008006" key="3">
    <source>
        <dbReference type="Google" id="ProtNLM"/>
    </source>
</evidence>
<accession>A0A6L8MLG6</accession>
<dbReference type="AlphaFoldDB" id="A0A6L8MLG6"/>
<comment type="caution">
    <text evidence="1">The sequence shown here is derived from an EMBL/GenBank/DDBJ whole genome shotgun (WGS) entry which is preliminary data.</text>
</comment>
<protein>
    <recommendedName>
        <fullName evidence="3">Bacteriocin</fullName>
    </recommendedName>
</protein>
<sequence length="81" mass="7660">MSITTLSFDELNQIAGGSGAGESGNALAGLAGAIGAAVFDPAGAAVALLGALGAGLIALDNNSTSGDTTYPVNSNAMGDVY</sequence>
<dbReference type="RefSeq" id="WP_161020245.1">
    <property type="nucleotide sequence ID" value="NZ_WWCP01000019.1"/>
</dbReference>
<evidence type="ECO:0000313" key="2">
    <source>
        <dbReference type="Proteomes" id="UP000474565"/>
    </source>
</evidence>
<name>A0A6L8MLG6_9BURK</name>
<evidence type="ECO:0000313" key="1">
    <source>
        <dbReference type="EMBL" id="MYM83484.1"/>
    </source>
</evidence>
<organism evidence="1 2">
    <name type="scientific">Duganella lactea</name>
    <dbReference type="NCBI Taxonomy" id="2692173"/>
    <lineage>
        <taxon>Bacteria</taxon>
        <taxon>Pseudomonadati</taxon>
        <taxon>Pseudomonadota</taxon>
        <taxon>Betaproteobacteria</taxon>
        <taxon>Burkholderiales</taxon>
        <taxon>Oxalobacteraceae</taxon>
        <taxon>Telluria group</taxon>
        <taxon>Duganella</taxon>
    </lineage>
</organism>
<proteinExistence type="predicted"/>
<gene>
    <name evidence="1" type="ORF">GTP44_16160</name>
</gene>
<reference evidence="1 2" key="1">
    <citation type="submission" date="2019-12" db="EMBL/GenBank/DDBJ databases">
        <title>Novel species isolated from a subtropical stream in China.</title>
        <authorList>
            <person name="Lu H."/>
        </authorList>
    </citation>
    <scope>NUCLEOTIDE SEQUENCE [LARGE SCALE GENOMIC DNA]</scope>
    <source>
        <strain evidence="1 2">FT50W</strain>
    </source>
</reference>
<dbReference type="EMBL" id="WWCP01000019">
    <property type="protein sequence ID" value="MYM83484.1"/>
    <property type="molecule type" value="Genomic_DNA"/>
</dbReference>